<sequence length="615" mass="69438">MNLVTIEHLTKSYTERLLFDDTSFSINEGEKIGLIGVNGTGKSTLLKIVAGLEDADSGSVVRGRGLYIRYLPQIPEFTEGDTVLESVMRENAGETHYSSPDEMQATARSMLNKLGITEHDALTSTLSGGQRKRVALASVLLSTADLLILDEPTNHLDSGMADWLEEYLKAFRGALLMITHDRYFLESVAGRIVELDKGKLYSCQANYEGFLSLKAERMEMAEASERKRQAILRNEIAWMQRGARARSTKQKAHIQRYEELRDQKGPEYDRNVELESIASRLGRTTVEVKDLCKAYGDKVLIKDFTYIFLKNDRVGIIGPNGSGKSTLMKMLAGWVEPDSGTIQIGQTVKMGYFSQENEAMDESLKVIDYIKNVAEYVKTKDGSISASQMLERFLFPSGMQYTIIGRLSGGERRRLYLLRILMEAPNVILLDEPTNDLDIQTLTILEDYLDTFPGIVIAVSHDRYFLDRIVNRIFAFEGQGKVSQYEGGFTDYQIAWSARHPRETGEQKGGRGGDSDGSGSGLSVNRNNWKQSAGGEKKRKLSFKEQREWETIEADIADLERSIGDLEREIGKSATNYTRLNELMEEKSAREAQLEEKMERWMYLNELVEQIEAQK</sequence>
<feature type="coiled-coil region" evidence="12">
    <location>
        <begin position="549"/>
        <end position="600"/>
    </location>
</feature>
<evidence type="ECO:0000256" key="9">
    <source>
        <dbReference type="ARBA" id="ARBA00022845"/>
    </source>
</evidence>
<keyword evidence="8 15" id="KW-0067">ATP-binding</keyword>
<accession>A0A0E2HFC7</accession>
<evidence type="ECO:0000256" key="5">
    <source>
        <dbReference type="ARBA" id="ARBA00022737"/>
    </source>
</evidence>
<dbReference type="FunFam" id="3.40.50.300:FF:000011">
    <property type="entry name" value="Putative ABC transporter ATP-binding component"/>
    <property type="match status" value="1"/>
</dbReference>
<evidence type="ECO:0000256" key="7">
    <source>
        <dbReference type="ARBA" id="ARBA00022801"/>
    </source>
</evidence>
<evidence type="ECO:0000313" key="16">
    <source>
        <dbReference type="Proteomes" id="UP000013085"/>
    </source>
</evidence>
<dbReference type="InterPro" id="IPR003439">
    <property type="entry name" value="ABC_transporter-like_ATP-bd"/>
</dbReference>
<evidence type="ECO:0000256" key="12">
    <source>
        <dbReference type="SAM" id="Coils"/>
    </source>
</evidence>
<dbReference type="HOGENOM" id="CLU_000604_36_0_9"/>
<name>A0A0E2HFC7_9FIRM</name>
<evidence type="ECO:0000256" key="2">
    <source>
        <dbReference type="ARBA" id="ARBA00022490"/>
    </source>
</evidence>
<dbReference type="GO" id="GO:0006417">
    <property type="term" value="P:regulation of translation"/>
    <property type="evidence" value="ECO:0007669"/>
    <property type="project" value="UniProtKB-KW"/>
</dbReference>
<feature type="compositionally biased region" description="Polar residues" evidence="13">
    <location>
        <begin position="522"/>
        <end position="531"/>
    </location>
</feature>
<evidence type="ECO:0000256" key="4">
    <source>
        <dbReference type="ARBA" id="ARBA00022730"/>
    </source>
</evidence>
<dbReference type="AlphaFoldDB" id="A0A0E2HFC7"/>
<gene>
    <name evidence="15" type="ORF">HMPREF1090_00685</name>
</gene>
<keyword evidence="6" id="KW-0547">Nucleotide-binding</keyword>
<keyword evidence="7" id="KW-0378">Hydrolase</keyword>
<keyword evidence="9" id="KW-0810">Translation regulation</keyword>
<dbReference type="InterPro" id="IPR003593">
    <property type="entry name" value="AAA+_ATPase"/>
</dbReference>
<dbReference type="GO" id="GO:0019843">
    <property type="term" value="F:rRNA binding"/>
    <property type="evidence" value="ECO:0007669"/>
    <property type="project" value="UniProtKB-KW"/>
</dbReference>
<feature type="compositionally biased region" description="Basic and acidic residues" evidence="13">
    <location>
        <begin position="501"/>
        <end position="514"/>
    </location>
</feature>
<keyword evidence="5" id="KW-0677">Repeat</keyword>
<dbReference type="PROSITE" id="PS50893">
    <property type="entry name" value="ABC_TRANSPORTER_2"/>
    <property type="match status" value="2"/>
</dbReference>
<dbReference type="InterPro" id="IPR032781">
    <property type="entry name" value="ABC_tran_Xtn"/>
</dbReference>
<keyword evidence="11" id="KW-0648">Protein biosynthesis</keyword>
<dbReference type="PROSITE" id="PS00211">
    <property type="entry name" value="ABC_TRANSPORTER_1"/>
    <property type="match status" value="1"/>
</dbReference>
<evidence type="ECO:0000259" key="14">
    <source>
        <dbReference type="PROSITE" id="PS50893"/>
    </source>
</evidence>
<dbReference type="FunFam" id="3.40.50.300:FF:000183">
    <property type="entry name" value="ABC transporter ATP-binding protein yjjK"/>
    <property type="match status" value="1"/>
</dbReference>
<dbReference type="InterPro" id="IPR017871">
    <property type="entry name" value="ABC_transporter-like_CS"/>
</dbReference>
<keyword evidence="10" id="KW-0694">RNA-binding</keyword>
<dbReference type="GO" id="GO:0016887">
    <property type="term" value="F:ATP hydrolysis activity"/>
    <property type="evidence" value="ECO:0007669"/>
    <property type="project" value="InterPro"/>
</dbReference>
<proteinExistence type="inferred from homology"/>
<dbReference type="Pfam" id="PF16326">
    <property type="entry name" value="ABC_tran_CTD"/>
    <property type="match status" value="1"/>
</dbReference>
<dbReference type="Pfam" id="PF00005">
    <property type="entry name" value="ABC_tran"/>
    <property type="match status" value="2"/>
</dbReference>
<dbReference type="SUPFAM" id="SSF52540">
    <property type="entry name" value="P-loop containing nucleoside triphosphate hydrolases"/>
    <property type="match status" value="2"/>
</dbReference>
<dbReference type="Gene3D" id="3.40.50.300">
    <property type="entry name" value="P-loop containing nucleotide triphosphate hydrolases"/>
    <property type="match status" value="2"/>
</dbReference>
<feature type="domain" description="ABC transporter" evidence="14">
    <location>
        <begin position="4"/>
        <end position="222"/>
    </location>
</feature>
<comment type="similarity">
    <text evidence="1">Belongs to the ABC transporter superfamily. ABCF family. Translational throttle EttA subfamily.</text>
</comment>
<dbReference type="CDD" id="cd03221">
    <property type="entry name" value="ABCF_EF-3"/>
    <property type="match status" value="2"/>
</dbReference>
<dbReference type="PANTHER" id="PTHR42855">
    <property type="entry name" value="ABC TRANSPORTER ATP-BINDING SUBUNIT"/>
    <property type="match status" value="1"/>
</dbReference>
<dbReference type="SMART" id="SM00382">
    <property type="entry name" value="AAA"/>
    <property type="match status" value="2"/>
</dbReference>
<feature type="domain" description="ABC transporter" evidence="14">
    <location>
        <begin position="286"/>
        <end position="504"/>
    </location>
</feature>
<protein>
    <submittedName>
        <fullName evidence="15">ABC transporter ATP-binding protein</fullName>
    </submittedName>
</protein>
<feature type="region of interest" description="Disordered" evidence="13">
    <location>
        <begin position="501"/>
        <end position="540"/>
    </location>
</feature>
<keyword evidence="2" id="KW-0963">Cytoplasm</keyword>
<evidence type="ECO:0000313" key="15">
    <source>
        <dbReference type="EMBL" id="ENZ19301.1"/>
    </source>
</evidence>
<dbReference type="PATRIC" id="fig|999408.3.peg.731"/>
<evidence type="ECO:0000256" key="10">
    <source>
        <dbReference type="ARBA" id="ARBA00022884"/>
    </source>
</evidence>
<dbReference type="GO" id="GO:0000049">
    <property type="term" value="F:tRNA binding"/>
    <property type="evidence" value="ECO:0007669"/>
    <property type="project" value="UniProtKB-KW"/>
</dbReference>
<dbReference type="GO" id="GO:0006412">
    <property type="term" value="P:translation"/>
    <property type="evidence" value="ECO:0007669"/>
    <property type="project" value="UniProtKB-KW"/>
</dbReference>
<dbReference type="Pfam" id="PF12848">
    <property type="entry name" value="ABC_tran_Xtn"/>
    <property type="match status" value="1"/>
</dbReference>
<evidence type="ECO:0000256" key="11">
    <source>
        <dbReference type="ARBA" id="ARBA00022917"/>
    </source>
</evidence>
<dbReference type="InterPro" id="IPR032524">
    <property type="entry name" value="ABC_tran_C"/>
</dbReference>
<keyword evidence="4" id="KW-0699">rRNA-binding</keyword>
<dbReference type="GO" id="GO:0003677">
    <property type="term" value="F:DNA binding"/>
    <property type="evidence" value="ECO:0007669"/>
    <property type="project" value="InterPro"/>
</dbReference>
<reference evidence="15 16" key="1">
    <citation type="submission" date="2013-01" db="EMBL/GenBank/DDBJ databases">
        <title>The Genome Sequence of Clostridium clostridioforme 90A8.</title>
        <authorList>
            <consortium name="The Broad Institute Genome Sequencing Platform"/>
            <person name="Earl A."/>
            <person name="Ward D."/>
            <person name="Feldgarden M."/>
            <person name="Gevers D."/>
            <person name="Courvalin P."/>
            <person name="Lambert T."/>
            <person name="Walker B."/>
            <person name="Young S.K."/>
            <person name="Zeng Q."/>
            <person name="Gargeya S."/>
            <person name="Fitzgerald M."/>
            <person name="Haas B."/>
            <person name="Abouelleil A."/>
            <person name="Alvarado L."/>
            <person name="Arachchi H.M."/>
            <person name="Berlin A.M."/>
            <person name="Chapman S.B."/>
            <person name="Dewar J."/>
            <person name="Goldberg J."/>
            <person name="Griggs A."/>
            <person name="Gujja S."/>
            <person name="Hansen M."/>
            <person name="Howarth C."/>
            <person name="Imamovic A."/>
            <person name="Larimer J."/>
            <person name="McCowan C."/>
            <person name="Murphy C."/>
            <person name="Neiman D."/>
            <person name="Pearson M."/>
            <person name="Priest M."/>
            <person name="Roberts A."/>
            <person name="Saif S."/>
            <person name="Shea T."/>
            <person name="Sisk P."/>
            <person name="Sykes S."/>
            <person name="Wortman J."/>
            <person name="Nusbaum C."/>
            <person name="Birren B."/>
        </authorList>
    </citation>
    <scope>NUCLEOTIDE SEQUENCE [LARGE SCALE GENOMIC DNA]</scope>
    <source>
        <strain evidence="15 16">90A8</strain>
    </source>
</reference>
<dbReference type="GO" id="GO:0005524">
    <property type="term" value="F:ATP binding"/>
    <property type="evidence" value="ECO:0007669"/>
    <property type="project" value="UniProtKB-KW"/>
</dbReference>
<evidence type="ECO:0000256" key="6">
    <source>
        <dbReference type="ARBA" id="ARBA00022741"/>
    </source>
</evidence>
<dbReference type="InterPro" id="IPR027417">
    <property type="entry name" value="P-loop_NTPase"/>
</dbReference>
<evidence type="ECO:0000256" key="1">
    <source>
        <dbReference type="ARBA" id="ARBA00005868"/>
    </source>
</evidence>
<evidence type="ECO:0000256" key="13">
    <source>
        <dbReference type="SAM" id="MobiDB-lite"/>
    </source>
</evidence>
<organism evidence="15 16">
    <name type="scientific">[Clostridium] clostridioforme 90A8</name>
    <dbReference type="NCBI Taxonomy" id="999408"/>
    <lineage>
        <taxon>Bacteria</taxon>
        <taxon>Bacillati</taxon>
        <taxon>Bacillota</taxon>
        <taxon>Clostridia</taxon>
        <taxon>Lachnospirales</taxon>
        <taxon>Lachnospiraceae</taxon>
        <taxon>Enterocloster</taxon>
    </lineage>
</organism>
<dbReference type="RefSeq" id="WP_002594385.1">
    <property type="nucleotide sequence ID" value="NZ_KB850987.1"/>
</dbReference>
<evidence type="ECO:0000256" key="8">
    <source>
        <dbReference type="ARBA" id="ARBA00022840"/>
    </source>
</evidence>
<dbReference type="EMBL" id="AGYR01000005">
    <property type="protein sequence ID" value="ENZ19301.1"/>
    <property type="molecule type" value="Genomic_DNA"/>
</dbReference>
<dbReference type="InterPro" id="IPR051309">
    <property type="entry name" value="ABCF_ATPase"/>
</dbReference>
<dbReference type="InterPro" id="IPR037118">
    <property type="entry name" value="Val-tRNA_synth_C_sf"/>
</dbReference>
<dbReference type="Gene3D" id="1.10.287.380">
    <property type="entry name" value="Valyl-tRNA synthetase, C-terminal domain"/>
    <property type="match status" value="1"/>
</dbReference>
<comment type="caution">
    <text evidence="15">The sequence shown here is derived from an EMBL/GenBank/DDBJ whole genome shotgun (WGS) entry which is preliminary data.</text>
</comment>
<evidence type="ECO:0000256" key="3">
    <source>
        <dbReference type="ARBA" id="ARBA00022555"/>
    </source>
</evidence>
<dbReference type="PANTHER" id="PTHR42855:SF1">
    <property type="entry name" value="ABC TRANSPORTER DOMAIN-CONTAINING PROTEIN"/>
    <property type="match status" value="1"/>
</dbReference>
<keyword evidence="3" id="KW-0820">tRNA-binding</keyword>
<dbReference type="Proteomes" id="UP000013085">
    <property type="component" value="Unassembled WGS sequence"/>
</dbReference>
<keyword evidence="12" id="KW-0175">Coiled coil</keyword>